<dbReference type="InterPro" id="IPR036869">
    <property type="entry name" value="J_dom_sf"/>
</dbReference>
<dbReference type="Proteomes" id="UP000614216">
    <property type="component" value="Unassembled WGS sequence"/>
</dbReference>
<feature type="repeat" description="TPR" evidence="3">
    <location>
        <begin position="369"/>
        <end position="402"/>
    </location>
</feature>
<dbReference type="EMBL" id="JAEUGD010000004">
    <property type="protein sequence ID" value="MBL6445043.1"/>
    <property type="molecule type" value="Genomic_DNA"/>
</dbReference>
<evidence type="ECO:0000313" key="6">
    <source>
        <dbReference type="EMBL" id="MBL6445043.1"/>
    </source>
</evidence>
<comment type="caution">
    <text evidence="6">The sequence shown here is derived from an EMBL/GenBank/DDBJ whole genome shotgun (WGS) entry which is preliminary data.</text>
</comment>
<evidence type="ECO:0000256" key="2">
    <source>
        <dbReference type="ARBA" id="ARBA00022803"/>
    </source>
</evidence>
<dbReference type="Pfam" id="PF13432">
    <property type="entry name" value="TPR_16"/>
    <property type="match status" value="2"/>
</dbReference>
<dbReference type="CDD" id="cd06257">
    <property type="entry name" value="DnaJ"/>
    <property type="match status" value="1"/>
</dbReference>
<evidence type="ECO:0000256" key="3">
    <source>
        <dbReference type="PROSITE-ProRule" id="PRU00339"/>
    </source>
</evidence>
<feature type="repeat" description="TPR" evidence="3">
    <location>
        <begin position="335"/>
        <end position="368"/>
    </location>
</feature>
<proteinExistence type="predicted"/>
<evidence type="ECO:0000259" key="5">
    <source>
        <dbReference type="PROSITE" id="PS50076"/>
    </source>
</evidence>
<name>A0A937FV65_9BACT</name>
<evidence type="ECO:0000256" key="1">
    <source>
        <dbReference type="ARBA" id="ARBA00022737"/>
    </source>
</evidence>
<dbReference type="Gene3D" id="1.25.40.10">
    <property type="entry name" value="Tetratricopeptide repeat domain"/>
    <property type="match status" value="2"/>
</dbReference>
<dbReference type="PROSITE" id="PS50005">
    <property type="entry name" value="TPR"/>
    <property type="match status" value="2"/>
</dbReference>
<dbReference type="SUPFAM" id="SSF81901">
    <property type="entry name" value="HCP-like"/>
    <property type="match status" value="1"/>
</dbReference>
<dbReference type="PRINTS" id="PR00625">
    <property type="entry name" value="JDOMAIN"/>
</dbReference>
<reference evidence="6" key="1">
    <citation type="submission" date="2021-01" db="EMBL/GenBank/DDBJ databases">
        <title>Fulvivirga kasyanovii gen. nov., sp nov., a novel member of the phylum Bacteroidetes isolated from seawater in a mussel farm.</title>
        <authorList>
            <person name="Zhao L.-H."/>
            <person name="Wang Z.-J."/>
        </authorList>
    </citation>
    <scope>NUCLEOTIDE SEQUENCE</scope>
    <source>
        <strain evidence="6">29W222</strain>
    </source>
</reference>
<dbReference type="InterPro" id="IPR019734">
    <property type="entry name" value="TPR_rpt"/>
</dbReference>
<keyword evidence="4" id="KW-0472">Membrane</keyword>
<dbReference type="SUPFAM" id="SSF46565">
    <property type="entry name" value="Chaperone J-domain"/>
    <property type="match status" value="1"/>
</dbReference>
<keyword evidence="1" id="KW-0677">Repeat</keyword>
<dbReference type="SMART" id="SM00028">
    <property type="entry name" value="TPR"/>
    <property type="match status" value="4"/>
</dbReference>
<keyword evidence="2 3" id="KW-0802">TPR repeat</keyword>
<protein>
    <submittedName>
        <fullName evidence="6">DnaJ domain-containing protein</fullName>
    </submittedName>
</protein>
<dbReference type="Pfam" id="PF13181">
    <property type="entry name" value="TPR_8"/>
    <property type="match status" value="1"/>
</dbReference>
<dbReference type="PANTHER" id="PTHR45188">
    <property type="entry name" value="DNAJ PROTEIN P58IPK HOMOLOG"/>
    <property type="match status" value="1"/>
</dbReference>
<accession>A0A937FV65</accession>
<dbReference type="PANTHER" id="PTHR45188:SF2">
    <property type="entry name" value="DNAJ HOMOLOG SUBFAMILY C MEMBER 7"/>
    <property type="match status" value="1"/>
</dbReference>
<keyword evidence="4" id="KW-0812">Transmembrane</keyword>
<sequence>MLDYYKIFGIPRGSDYPVIKSAYKRLAIKYHPDKNPGNKAAEEFFKVINEAHQLLSKPDQKAQYDLLLEYYYQKYSATYQRTSSKHYKRPTPKTERSIYDRYGKYSWKNTPKYNTAPSYRVDRNYFKVQFLTLGLVALVSIFVIAISWYNQHLHDLKVSEIKAKNEKTLSEAQLLYDKGQYRVALTTIEELIRENPIDPQFYHEKEDMVASLFNLTTQLYRQADYSRAIKNLEVLRDYQSPMRLATWKMMADCNLQLNNYSKAIHALEYILIRDKRNIELIISIGDIYHTKLNRSKKALAYYNKAKYLFKEFQSASYGEAFELIMPVEKTPEIYYELFNKRAEANKAIGNYEEAITDYNWAIFLHPKRGQSYLLRGDCYRKQGNIEKACKDFKRSEELGNNSVQSLRHKYCI</sequence>
<dbReference type="SMART" id="SM00271">
    <property type="entry name" value="DnaJ"/>
    <property type="match status" value="1"/>
</dbReference>
<dbReference type="InterPro" id="IPR001623">
    <property type="entry name" value="DnaJ_domain"/>
</dbReference>
<organism evidence="6 7">
    <name type="scientific">Fulvivirga marina</name>
    <dbReference type="NCBI Taxonomy" id="2494733"/>
    <lineage>
        <taxon>Bacteria</taxon>
        <taxon>Pseudomonadati</taxon>
        <taxon>Bacteroidota</taxon>
        <taxon>Cytophagia</taxon>
        <taxon>Cytophagales</taxon>
        <taxon>Fulvivirgaceae</taxon>
        <taxon>Fulvivirga</taxon>
    </lineage>
</organism>
<gene>
    <name evidence="6" type="ORF">JMN32_01905</name>
</gene>
<dbReference type="InterPro" id="IPR011990">
    <property type="entry name" value="TPR-like_helical_dom_sf"/>
</dbReference>
<evidence type="ECO:0000256" key="4">
    <source>
        <dbReference type="SAM" id="Phobius"/>
    </source>
</evidence>
<dbReference type="RefSeq" id="WP_202854587.1">
    <property type="nucleotide sequence ID" value="NZ_JAEUGD010000004.1"/>
</dbReference>
<keyword evidence="4" id="KW-1133">Transmembrane helix</keyword>
<dbReference type="PROSITE" id="PS50076">
    <property type="entry name" value="DNAJ_2"/>
    <property type="match status" value="1"/>
</dbReference>
<evidence type="ECO:0000313" key="7">
    <source>
        <dbReference type="Proteomes" id="UP000614216"/>
    </source>
</evidence>
<keyword evidence="7" id="KW-1185">Reference proteome</keyword>
<feature type="transmembrane region" description="Helical" evidence="4">
    <location>
        <begin position="130"/>
        <end position="149"/>
    </location>
</feature>
<dbReference type="Gene3D" id="1.10.287.110">
    <property type="entry name" value="DnaJ domain"/>
    <property type="match status" value="1"/>
</dbReference>
<feature type="domain" description="J" evidence="5">
    <location>
        <begin position="3"/>
        <end position="68"/>
    </location>
</feature>
<dbReference type="AlphaFoldDB" id="A0A937FV65"/>
<dbReference type="Pfam" id="PF00226">
    <property type="entry name" value="DnaJ"/>
    <property type="match status" value="1"/>
</dbReference>